<dbReference type="EMBL" id="KN822330">
    <property type="protein sequence ID" value="KIM50784.1"/>
    <property type="molecule type" value="Genomic_DNA"/>
</dbReference>
<proteinExistence type="predicted"/>
<dbReference type="OrthoDB" id="2676358at2759"/>
<reference evidence="2" key="2">
    <citation type="submission" date="2015-01" db="EMBL/GenBank/DDBJ databases">
        <title>Evolutionary Origins and Diversification of the Mycorrhizal Mutualists.</title>
        <authorList>
            <consortium name="DOE Joint Genome Institute"/>
            <consortium name="Mycorrhizal Genomics Consortium"/>
            <person name="Kohler A."/>
            <person name="Kuo A."/>
            <person name="Nagy L.G."/>
            <person name="Floudas D."/>
            <person name="Copeland A."/>
            <person name="Barry K.W."/>
            <person name="Cichocki N."/>
            <person name="Veneault-Fourrey C."/>
            <person name="LaButti K."/>
            <person name="Lindquist E.A."/>
            <person name="Lipzen A."/>
            <person name="Lundell T."/>
            <person name="Morin E."/>
            <person name="Murat C."/>
            <person name="Riley R."/>
            <person name="Ohm R."/>
            <person name="Sun H."/>
            <person name="Tunlid A."/>
            <person name="Henrissat B."/>
            <person name="Grigoriev I.V."/>
            <person name="Hibbett D.S."/>
            <person name="Martin F."/>
        </authorList>
    </citation>
    <scope>NUCLEOTIDE SEQUENCE [LARGE SCALE GENOMIC DNA]</scope>
    <source>
        <strain evidence="2">Foug A</strain>
    </source>
</reference>
<dbReference type="AlphaFoldDB" id="A0A0C3D2Z1"/>
<accession>A0A0C3D2Z1</accession>
<dbReference type="InParanoid" id="A0A0C3D2Z1"/>
<gene>
    <name evidence="1" type="ORF">SCLCIDRAFT_144684</name>
</gene>
<keyword evidence="2" id="KW-1185">Reference proteome</keyword>
<dbReference type="STRING" id="1036808.A0A0C3D2Z1"/>
<evidence type="ECO:0000313" key="2">
    <source>
        <dbReference type="Proteomes" id="UP000053989"/>
    </source>
</evidence>
<dbReference type="HOGENOM" id="CLU_111238_0_0_1"/>
<protein>
    <submittedName>
        <fullName evidence="1">Uncharacterized protein</fullName>
    </submittedName>
</protein>
<sequence>MAQQPTWQIAPISSARLHWGEQCTGRVHSCCICGILLLTGERPGFCCGPGGSKYHQVAPLPPLPAQYQLFLDHRDISRYSHILNLIFSFAALETSHAFPNIDGPPGFLAIQGRVYHRVRLSHTNSAVRWLLYDGFMQNIPHPTWAALLPPLWIDAV</sequence>
<dbReference type="Proteomes" id="UP000053989">
    <property type="component" value="Unassembled WGS sequence"/>
</dbReference>
<evidence type="ECO:0000313" key="1">
    <source>
        <dbReference type="EMBL" id="KIM50784.1"/>
    </source>
</evidence>
<name>A0A0C3D2Z1_9AGAM</name>
<organism evidence="1 2">
    <name type="scientific">Scleroderma citrinum Foug A</name>
    <dbReference type="NCBI Taxonomy" id="1036808"/>
    <lineage>
        <taxon>Eukaryota</taxon>
        <taxon>Fungi</taxon>
        <taxon>Dikarya</taxon>
        <taxon>Basidiomycota</taxon>
        <taxon>Agaricomycotina</taxon>
        <taxon>Agaricomycetes</taxon>
        <taxon>Agaricomycetidae</taxon>
        <taxon>Boletales</taxon>
        <taxon>Sclerodermatineae</taxon>
        <taxon>Sclerodermataceae</taxon>
        <taxon>Scleroderma</taxon>
    </lineage>
</organism>
<reference evidence="1 2" key="1">
    <citation type="submission" date="2014-04" db="EMBL/GenBank/DDBJ databases">
        <authorList>
            <consortium name="DOE Joint Genome Institute"/>
            <person name="Kuo A."/>
            <person name="Kohler A."/>
            <person name="Nagy L.G."/>
            <person name="Floudas D."/>
            <person name="Copeland A."/>
            <person name="Barry K.W."/>
            <person name="Cichocki N."/>
            <person name="Veneault-Fourrey C."/>
            <person name="LaButti K."/>
            <person name="Lindquist E.A."/>
            <person name="Lipzen A."/>
            <person name="Lundell T."/>
            <person name="Morin E."/>
            <person name="Murat C."/>
            <person name="Sun H."/>
            <person name="Tunlid A."/>
            <person name="Henrissat B."/>
            <person name="Grigoriev I.V."/>
            <person name="Hibbett D.S."/>
            <person name="Martin F."/>
            <person name="Nordberg H.P."/>
            <person name="Cantor M.N."/>
            <person name="Hua S.X."/>
        </authorList>
    </citation>
    <scope>NUCLEOTIDE SEQUENCE [LARGE SCALE GENOMIC DNA]</scope>
    <source>
        <strain evidence="1 2">Foug A</strain>
    </source>
</reference>